<feature type="domain" description="Peptidase C83" evidence="1">
    <location>
        <begin position="52"/>
        <end position="87"/>
    </location>
</feature>
<sequence length="142" mass="16286">MCPKKLKKKSYSALALLYLYTFTESRKSLYTMITSQIKKTKQQTAAVSMKQFYRRPLPQSCIDFTSSEGKLIFSEALASGHMQCFFKDHPLPYCLDKHAFGDILLSLGADCTFLGTDPENQYGLKFWIMIGRFPFEVSNPLR</sequence>
<dbReference type="InterPro" id="IPR040409">
    <property type="entry name" value="PCS-like"/>
</dbReference>
<accession>A0AAE1AD47</accession>
<reference evidence="2" key="1">
    <citation type="journal article" date="2023" name="G3 (Bethesda)">
        <title>A reference genome for the long-term kleptoplast-retaining sea slug Elysia crispata morphotype clarki.</title>
        <authorList>
            <person name="Eastman K.E."/>
            <person name="Pendleton A.L."/>
            <person name="Shaikh M.A."/>
            <person name="Suttiyut T."/>
            <person name="Ogas R."/>
            <person name="Tomko P."/>
            <person name="Gavelis G."/>
            <person name="Widhalm J.R."/>
            <person name="Wisecaver J.H."/>
        </authorList>
    </citation>
    <scope>NUCLEOTIDE SEQUENCE</scope>
    <source>
        <strain evidence="2">ECLA1</strain>
    </source>
</reference>
<evidence type="ECO:0000313" key="2">
    <source>
        <dbReference type="EMBL" id="KAK3785619.1"/>
    </source>
</evidence>
<evidence type="ECO:0000259" key="1">
    <source>
        <dbReference type="Pfam" id="PF05023"/>
    </source>
</evidence>
<dbReference type="Proteomes" id="UP001283361">
    <property type="component" value="Unassembled WGS sequence"/>
</dbReference>
<keyword evidence="3" id="KW-1185">Reference proteome</keyword>
<dbReference type="EMBL" id="JAWDGP010002101">
    <property type="protein sequence ID" value="KAK3785619.1"/>
    <property type="molecule type" value="Genomic_DNA"/>
</dbReference>
<protein>
    <recommendedName>
        <fullName evidence="1">Peptidase C83 domain-containing protein</fullName>
    </recommendedName>
</protein>
<dbReference type="PANTHER" id="PTHR33447">
    <property type="entry name" value="GLUTATHIONE GAMMA-GLUTAMYLCYSTEINYLTRANSFERASE"/>
    <property type="match status" value="1"/>
</dbReference>
<dbReference type="PANTHER" id="PTHR33447:SF2">
    <property type="entry name" value="GLUTATHIONE GAMMA-GLUTAMYLCYSTEINYLTRANSFERASE"/>
    <property type="match status" value="1"/>
</dbReference>
<dbReference type="Pfam" id="PF05023">
    <property type="entry name" value="Phytochelatin"/>
    <property type="match status" value="1"/>
</dbReference>
<evidence type="ECO:0000313" key="3">
    <source>
        <dbReference type="Proteomes" id="UP001283361"/>
    </source>
</evidence>
<dbReference type="GO" id="GO:0098849">
    <property type="term" value="P:cellular detoxification of cadmium ion"/>
    <property type="evidence" value="ECO:0007669"/>
    <property type="project" value="TreeGrafter"/>
</dbReference>
<dbReference type="GO" id="GO:0046938">
    <property type="term" value="P:phytochelatin biosynthetic process"/>
    <property type="evidence" value="ECO:0007669"/>
    <property type="project" value="InterPro"/>
</dbReference>
<dbReference type="GO" id="GO:0010273">
    <property type="term" value="P:detoxification of copper ion"/>
    <property type="evidence" value="ECO:0007669"/>
    <property type="project" value="TreeGrafter"/>
</dbReference>
<dbReference type="InterPro" id="IPR007719">
    <property type="entry name" value="PCS_N"/>
</dbReference>
<dbReference type="GO" id="GO:0046872">
    <property type="term" value="F:metal ion binding"/>
    <property type="evidence" value="ECO:0007669"/>
    <property type="project" value="InterPro"/>
</dbReference>
<proteinExistence type="predicted"/>
<organism evidence="2 3">
    <name type="scientific">Elysia crispata</name>
    <name type="common">lettuce slug</name>
    <dbReference type="NCBI Taxonomy" id="231223"/>
    <lineage>
        <taxon>Eukaryota</taxon>
        <taxon>Metazoa</taxon>
        <taxon>Spiralia</taxon>
        <taxon>Lophotrochozoa</taxon>
        <taxon>Mollusca</taxon>
        <taxon>Gastropoda</taxon>
        <taxon>Heterobranchia</taxon>
        <taxon>Euthyneura</taxon>
        <taxon>Panpulmonata</taxon>
        <taxon>Sacoglossa</taxon>
        <taxon>Placobranchoidea</taxon>
        <taxon>Plakobranchidae</taxon>
        <taxon>Elysia</taxon>
    </lineage>
</organism>
<comment type="caution">
    <text evidence="2">The sequence shown here is derived from an EMBL/GenBank/DDBJ whole genome shotgun (WGS) entry which is preliminary data.</text>
</comment>
<dbReference type="GO" id="GO:0016756">
    <property type="term" value="F:glutathione gamma-glutamylcysteinyltransferase activity"/>
    <property type="evidence" value="ECO:0007669"/>
    <property type="project" value="InterPro"/>
</dbReference>
<name>A0AAE1AD47_9GAST</name>
<gene>
    <name evidence="2" type="ORF">RRG08_015504</name>
</gene>
<dbReference type="AlphaFoldDB" id="A0AAE1AD47"/>